<evidence type="ECO:0000313" key="3">
    <source>
        <dbReference type="Proteomes" id="UP001054821"/>
    </source>
</evidence>
<gene>
    <name evidence="2" type="ORF">L3X38_034423</name>
</gene>
<name>A0AAD4VHR4_PRUDU</name>
<feature type="region of interest" description="Disordered" evidence="1">
    <location>
        <begin position="28"/>
        <end position="94"/>
    </location>
</feature>
<feature type="compositionally biased region" description="Pro residues" evidence="1">
    <location>
        <begin position="54"/>
        <end position="63"/>
    </location>
</feature>
<organism evidence="2 3">
    <name type="scientific">Prunus dulcis</name>
    <name type="common">Almond</name>
    <name type="synonym">Amygdalus dulcis</name>
    <dbReference type="NCBI Taxonomy" id="3755"/>
    <lineage>
        <taxon>Eukaryota</taxon>
        <taxon>Viridiplantae</taxon>
        <taxon>Streptophyta</taxon>
        <taxon>Embryophyta</taxon>
        <taxon>Tracheophyta</taxon>
        <taxon>Spermatophyta</taxon>
        <taxon>Magnoliopsida</taxon>
        <taxon>eudicotyledons</taxon>
        <taxon>Gunneridae</taxon>
        <taxon>Pentapetalae</taxon>
        <taxon>rosids</taxon>
        <taxon>fabids</taxon>
        <taxon>Rosales</taxon>
        <taxon>Rosaceae</taxon>
        <taxon>Amygdaloideae</taxon>
        <taxon>Amygdaleae</taxon>
        <taxon>Prunus</taxon>
    </lineage>
</organism>
<keyword evidence="3" id="KW-1185">Reference proteome</keyword>
<proteinExistence type="predicted"/>
<evidence type="ECO:0000256" key="1">
    <source>
        <dbReference type="SAM" id="MobiDB-lite"/>
    </source>
</evidence>
<accession>A0AAD4VHR4</accession>
<evidence type="ECO:0000313" key="2">
    <source>
        <dbReference type="EMBL" id="KAI5325349.1"/>
    </source>
</evidence>
<sequence>MQRESKEKTEHLHLLLLGQVPCFSVQGDKDEEVGQVGGLRFENPTSAPEFGSAPTPPQSPPLGPTTRPFLPAGPVGAPQFSRGSAGRRRRRRSADAAICRRLWIRKRATEVGAQVDAVETAMRHHRGGNRGAKRRCLREIKPCVGGIRGSGST</sequence>
<comment type="caution">
    <text evidence="2">The sequence shown here is derived from an EMBL/GenBank/DDBJ whole genome shotgun (WGS) entry which is preliminary data.</text>
</comment>
<dbReference type="AlphaFoldDB" id="A0AAD4VHR4"/>
<dbReference type="EMBL" id="JAJFAZ020000006">
    <property type="protein sequence ID" value="KAI5325349.1"/>
    <property type="molecule type" value="Genomic_DNA"/>
</dbReference>
<dbReference type="Proteomes" id="UP001054821">
    <property type="component" value="Chromosome 6"/>
</dbReference>
<protein>
    <submittedName>
        <fullName evidence="2">Uncharacterized protein</fullName>
    </submittedName>
</protein>
<reference evidence="2 3" key="1">
    <citation type="journal article" date="2022" name="G3 (Bethesda)">
        <title>Whole-genome sequence and methylome profiling of the almond [Prunus dulcis (Mill.) D.A. Webb] cultivar 'Nonpareil'.</title>
        <authorList>
            <person name="D'Amico-Willman K.M."/>
            <person name="Ouma W.Z."/>
            <person name="Meulia T."/>
            <person name="Sideli G.M."/>
            <person name="Gradziel T.M."/>
            <person name="Fresnedo-Ramirez J."/>
        </authorList>
    </citation>
    <scope>NUCLEOTIDE SEQUENCE [LARGE SCALE GENOMIC DNA]</scope>
    <source>
        <strain evidence="2">Clone GOH B32 T37-40</strain>
    </source>
</reference>